<evidence type="ECO:0000313" key="1">
    <source>
        <dbReference type="EMBL" id="CCH57019.1"/>
    </source>
</evidence>
<proteinExistence type="predicted"/>
<gene>
    <name evidence="1" type="ORF">BN8_06416</name>
</gene>
<accession>I2GSZ0</accession>
<organism evidence="1 2">
    <name type="scientific">Fibrisoma limi BUZ 3</name>
    <dbReference type="NCBI Taxonomy" id="1185876"/>
    <lineage>
        <taxon>Bacteria</taxon>
        <taxon>Pseudomonadati</taxon>
        <taxon>Bacteroidota</taxon>
        <taxon>Cytophagia</taxon>
        <taxon>Cytophagales</taxon>
        <taxon>Spirosomataceae</taxon>
        <taxon>Fibrisoma</taxon>
    </lineage>
</organism>
<evidence type="ECO:0000313" key="2">
    <source>
        <dbReference type="Proteomes" id="UP000009309"/>
    </source>
</evidence>
<dbReference type="eggNOG" id="ENOG5032V0W">
    <property type="taxonomic scope" value="Bacteria"/>
</dbReference>
<dbReference type="EMBL" id="CAIT01000010">
    <property type="protein sequence ID" value="CCH57019.1"/>
    <property type="molecule type" value="Genomic_DNA"/>
</dbReference>
<protein>
    <recommendedName>
        <fullName evidence="3">DUF1440 domain-containing protein</fullName>
    </recommendedName>
</protein>
<evidence type="ECO:0008006" key="3">
    <source>
        <dbReference type="Google" id="ProtNLM"/>
    </source>
</evidence>
<name>I2GSZ0_9BACT</name>
<dbReference type="AlphaFoldDB" id="I2GSZ0"/>
<sequence length="192" mass="20607">MVQSNSFFYSLAQVGNAVGKGILSGLAGTVAITLSQMIEMQLTKRGNSEAPAITGGKALGVEPRGQAELEKQDDAPPSKKKELQQDLEENKDRFTQIMHFSYGTSWGMARSALDLIGVQGSAATLIHFGALWGTALVMLPATKASPPITEWSPKQIGTDIVHHAVYALAAGACYDAMTEAERSHRGWSLFTR</sequence>
<comment type="caution">
    <text evidence="1">The sequence shown here is derived from an EMBL/GenBank/DDBJ whole genome shotgun (WGS) entry which is preliminary data.</text>
</comment>
<keyword evidence="2" id="KW-1185">Reference proteome</keyword>
<dbReference type="STRING" id="1185876.BN8_06416"/>
<dbReference type="RefSeq" id="WP_009285580.1">
    <property type="nucleotide sequence ID" value="NZ_CAIT01000010.1"/>
</dbReference>
<dbReference type="Proteomes" id="UP000009309">
    <property type="component" value="Unassembled WGS sequence"/>
</dbReference>
<reference evidence="1 2" key="1">
    <citation type="journal article" date="2012" name="J. Bacteriol.">
        <title>Genome Sequence of the Filamentous Bacterium Fibrisoma limi BUZ 3T.</title>
        <authorList>
            <person name="Filippini M."/>
            <person name="Qi W."/>
            <person name="Jaenicke S."/>
            <person name="Goesmann A."/>
            <person name="Smits T.H."/>
            <person name="Bagheri H.C."/>
        </authorList>
    </citation>
    <scope>NUCLEOTIDE SEQUENCE [LARGE SCALE GENOMIC DNA]</scope>
    <source>
        <strain evidence="2">BUZ 3T</strain>
    </source>
</reference>
<dbReference type="OrthoDB" id="669100at2"/>